<name>A0AAD2VS90_PRORE</name>
<organism evidence="3">
    <name type="scientific">Providencia rettgeri</name>
    <dbReference type="NCBI Taxonomy" id="587"/>
    <lineage>
        <taxon>Bacteria</taxon>
        <taxon>Pseudomonadati</taxon>
        <taxon>Pseudomonadota</taxon>
        <taxon>Gammaproteobacteria</taxon>
        <taxon>Enterobacterales</taxon>
        <taxon>Morganellaceae</taxon>
        <taxon>Providencia</taxon>
    </lineage>
</organism>
<evidence type="ECO:0000256" key="2">
    <source>
        <dbReference type="SAM" id="Phobius"/>
    </source>
</evidence>
<dbReference type="AlphaFoldDB" id="A0AAD2VS90"/>
<feature type="region of interest" description="Disordered" evidence="1">
    <location>
        <begin position="1"/>
        <end position="23"/>
    </location>
</feature>
<evidence type="ECO:0000256" key="1">
    <source>
        <dbReference type="SAM" id="MobiDB-lite"/>
    </source>
</evidence>
<reference evidence="3" key="1">
    <citation type="submission" date="2023-10" db="EMBL/GenBank/DDBJ databases">
        <authorList>
            <consortium name="Clinical and Environmental Microbiology Branch: Whole genome sequencing antimicrobial resistance pathogens in the healthcare setting"/>
        </authorList>
    </citation>
    <scope>NUCLEOTIDE SEQUENCE</scope>
    <source>
        <strain evidence="3">2020QW-00022</strain>
    </source>
</reference>
<dbReference type="EMBL" id="ABEXCJ050000005">
    <property type="protein sequence ID" value="EMR4590519.1"/>
    <property type="molecule type" value="Genomic_DNA"/>
</dbReference>
<accession>A0AAD2VS90</accession>
<proteinExistence type="predicted"/>
<evidence type="ECO:0000313" key="3">
    <source>
        <dbReference type="EMBL" id="ELR5218332.1"/>
    </source>
</evidence>
<sequence length="53" mass="6290">MTQLQIQQHKHKLTSSSFTEHKRNKKRQLTLMDKILLVGGVLFFLYLFSVSIR</sequence>
<gene>
    <name evidence="4" type="ORF">M0K77_002857</name>
    <name evidence="3" type="ORF">M0K77_RS14285</name>
</gene>
<comment type="caution">
    <text evidence="3">The sequence shown here is derived from an EMBL/GenBank/DDBJ whole genome shotgun (WGS) entry which is preliminary data.</text>
</comment>
<feature type="transmembrane region" description="Helical" evidence="2">
    <location>
        <begin position="31"/>
        <end position="52"/>
    </location>
</feature>
<evidence type="ECO:0000313" key="4">
    <source>
        <dbReference type="EMBL" id="EMR4590519.1"/>
    </source>
</evidence>
<keyword evidence="2" id="KW-1133">Transmembrane helix</keyword>
<dbReference type="EMBL" id="ABEXCJ040000005">
    <property type="protein sequence ID" value="ELR5218332.1"/>
    <property type="molecule type" value="Genomic_DNA"/>
</dbReference>
<keyword evidence="2" id="KW-0812">Transmembrane</keyword>
<keyword evidence="2" id="KW-0472">Membrane</keyword>
<protein>
    <submittedName>
        <fullName evidence="3">TetR family transcriptional regulator</fullName>
    </submittedName>
</protein>